<dbReference type="SUPFAM" id="SSF111321">
    <property type="entry name" value="AF1104-like"/>
    <property type="match status" value="1"/>
</dbReference>
<evidence type="ECO:0000256" key="19">
    <source>
        <dbReference type="ARBA" id="ARBA00029319"/>
    </source>
</evidence>
<dbReference type="GO" id="GO:0016787">
    <property type="term" value="F:hydrolase activity"/>
    <property type="evidence" value="ECO:0007669"/>
    <property type="project" value="UniProtKB-KW"/>
</dbReference>
<dbReference type="FunFam" id="3.30.420.510:FF:000002">
    <property type="entry name" value="Pantothenate kinase 4"/>
    <property type="match status" value="1"/>
</dbReference>
<evidence type="ECO:0000313" key="26">
    <source>
        <dbReference type="Proteomes" id="UP000694401"/>
    </source>
</evidence>
<dbReference type="InterPro" id="IPR015844">
    <property type="entry name" value="PanK_long"/>
</dbReference>
<dbReference type="InterPro" id="IPR043129">
    <property type="entry name" value="ATPase_NBD"/>
</dbReference>
<dbReference type="AlphaFoldDB" id="A0A8D2PES0"/>
<keyword evidence="13 23" id="KW-0067">ATP-binding</keyword>
<evidence type="ECO:0000256" key="16">
    <source>
        <dbReference type="ARBA" id="ARBA00023074"/>
    </source>
</evidence>
<evidence type="ECO:0000256" key="4">
    <source>
        <dbReference type="ARBA" id="ARBA00005538"/>
    </source>
</evidence>
<comment type="catalytic activity">
    <reaction evidence="20">
        <text>(R)-4'-phospho-S-sulfopantetheine + H2O = (R)-S-sulfopantetheine + phosphate</text>
        <dbReference type="Rhea" id="RHEA:68340"/>
        <dbReference type="ChEBI" id="CHEBI:15377"/>
        <dbReference type="ChEBI" id="CHEBI:43474"/>
        <dbReference type="ChEBI" id="CHEBI:177302"/>
        <dbReference type="ChEBI" id="CHEBI:177303"/>
    </reaction>
    <physiologicalReaction direction="left-to-right" evidence="20">
        <dbReference type="Rhea" id="RHEA:68341"/>
    </physiologicalReaction>
</comment>
<dbReference type="InterPro" id="IPR004567">
    <property type="entry name" value="Type_II_PanK"/>
</dbReference>
<evidence type="ECO:0000256" key="11">
    <source>
        <dbReference type="ARBA" id="ARBA00022741"/>
    </source>
</evidence>
<evidence type="ECO:0000256" key="10">
    <source>
        <dbReference type="ARBA" id="ARBA00022723"/>
    </source>
</evidence>
<dbReference type="Gene3D" id="3.30.420.510">
    <property type="match status" value="1"/>
</dbReference>
<comment type="similarity">
    <text evidence="4">In the N-terminal section; belongs to the type II pantothenate kinase family.</text>
</comment>
<comment type="catalytic activity">
    <reaction evidence="18">
        <text>(R)-4'-phosphopantetheine + H2O = (R)-pantetheine + phosphate</text>
        <dbReference type="Rhea" id="RHEA:68328"/>
        <dbReference type="ChEBI" id="CHEBI:15377"/>
        <dbReference type="ChEBI" id="CHEBI:16753"/>
        <dbReference type="ChEBI" id="CHEBI:43474"/>
        <dbReference type="ChEBI" id="CHEBI:61723"/>
    </reaction>
    <physiologicalReaction direction="left-to-right" evidence="18">
        <dbReference type="Rhea" id="RHEA:68329"/>
    </physiologicalReaction>
</comment>
<name>A0A8D2PES0_ZOSLA</name>
<dbReference type="GO" id="GO:0004594">
    <property type="term" value="F:pantothenate kinase activity"/>
    <property type="evidence" value="ECO:0007669"/>
    <property type="project" value="InterPro"/>
</dbReference>
<proteinExistence type="inferred from homology"/>
<dbReference type="CDD" id="cd24123">
    <property type="entry name" value="ASKHA_NBD_PanK-II_Pank4"/>
    <property type="match status" value="1"/>
</dbReference>
<evidence type="ECO:0000256" key="9">
    <source>
        <dbReference type="ARBA" id="ARBA00022596"/>
    </source>
</evidence>
<evidence type="ECO:0000256" key="3">
    <source>
        <dbReference type="ARBA" id="ARBA00004496"/>
    </source>
</evidence>
<dbReference type="Ensembl" id="ENSZLMT00000013247.1">
    <property type="protein sequence ID" value="ENSZLMP00000012890.1"/>
    <property type="gene ID" value="ENSZLMG00000008814.1"/>
</dbReference>
<keyword evidence="26" id="KW-1185">Reference proteome</keyword>
<evidence type="ECO:0000313" key="25">
    <source>
        <dbReference type="Ensembl" id="ENSZLMP00000012890.1"/>
    </source>
</evidence>
<dbReference type="FunFam" id="3.30.420.40:FF:000067">
    <property type="entry name" value="Pantothenate kinase 4"/>
    <property type="match status" value="1"/>
</dbReference>
<keyword evidence="12" id="KW-0378">Hydrolase</keyword>
<dbReference type="Pfam" id="PF03630">
    <property type="entry name" value="Fumble"/>
    <property type="match status" value="1"/>
</dbReference>
<keyword evidence="7" id="KW-0963">Cytoplasm</keyword>
<accession>A0A8D2PES0</accession>
<evidence type="ECO:0000256" key="21">
    <source>
        <dbReference type="ARBA" id="ARBA00032948"/>
    </source>
</evidence>
<feature type="domain" description="Damage-control phosphatase ARMT1-like metal-binding" evidence="24">
    <location>
        <begin position="421"/>
        <end position="610"/>
    </location>
</feature>
<comment type="subcellular location">
    <subcellularLocation>
        <location evidence="3">Cytoplasm</location>
    </subcellularLocation>
</comment>
<evidence type="ECO:0000256" key="12">
    <source>
        <dbReference type="ARBA" id="ARBA00022801"/>
    </source>
</evidence>
<evidence type="ECO:0000256" key="5">
    <source>
        <dbReference type="ARBA" id="ARBA00011388"/>
    </source>
</evidence>
<keyword evidence="11 23" id="KW-0547">Nucleotide-binding</keyword>
<comment type="similarity">
    <text evidence="23">Belongs to the type II pantothenate kinase family.</text>
</comment>
<comment type="subunit">
    <text evidence="5">Homodimer. Interacts with PKM.</text>
</comment>
<dbReference type="GO" id="GO:0005524">
    <property type="term" value="F:ATP binding"/>
    <property type="evidence" value="ECO:0007669"/>
    <property type="project" value="UniProtKB-UniRule"/>
</dbReference>
<evidence type="ECO:0000256" key="13">
    <source>
        <dbReference type="ARBA" id="ARBA00022840"/>
    </source>
</evidence>
<evidence type="ECO:0000256" key="1">
    <source>
        <dbReference type="ARBA" id="ARBA00001936"/>
    </source>
</evidence>
<dbReference type="NCBIfam" id="TIGR00555">
    <property type="entry name" value="panK_eukar"/>
    <property type="match status" value="1"/>
</dbReference>
<sequence length="722" mass="80676">NTLCTWGELLSGGGSLTKLAYYSTVQHKVARVRSFDHSGKDIDNEPLYEISVQEEITARLHFIKFENTYIETCLDFIKDHLVNTETKVIKATGGGAYKFKDLIEKKLGLKVDKEDVMTCLIKGCNFVLRNIPHEVFAYQKDSDTEFRFQTNHPNIFPYLLVNIGSGVSIVKVESEDKFEWIGGSSIGGGTFWGLGALLTKTKKFDELLQLASKGQHTNVDMLVKDVYGGAYQTLGLSGNLIASSFGKSTTADKEFSKEDMAKSLLHMISNDIGQLACLHAKLHNLDKIYFGGFFIRGHPVTMRTITYSINFFSKGEVQALFLRHEGYLGAIGAFLKGAEQDNPNQYSWGENYAGSSGLMSTSPDVYPMQRTRSGTFDMLEMDRLERPLVNLPLLKDPSTYIPDTVDLTDDAMARKYWLTCFEEALDGVAKRAAASQPDSVDAQERAEKFRQKYWNKLQTLRQQPFAYGTLTVRSLLDTREHCLNEFNFPDPYSKVKQKENGIALKCFQSVIESLDSLGWEERQFALVKGLLAGNVFDWGAKAVSDVLESEPQFGFEEAKSKLQGKGRSLDLDLDGPPHKCALIFADNSGIDIILGVFPFVRELLSRGTEVSGFPCKFLRNSGNCWKASLPTSRTLLCQTGNNPTTLTALCCSRLDQGLAVLVRERQTDLVVIEGMGRAIHTNYYAVLRCESLKLAVIKNSWLADRLGGKIFSVIFKYEVPCK</sequence>
<organism evidence="25 26">
    <name type="scientific">Zosterops lateralis melanops</name>
    <dbReference type="NCBI Taxonomy" id="1220523"/>
    <lineage>
        <taxon>Eukaryota</taxon>
        <taxon>Metazoa</taxon>
        <taxon>Chordata</taxon>
        <taxon>Craniata</taxon>
        <taxon>Vertebrata</taxon>
        <taxon>Euteleostomi</taxon>
        <taxon>Archelosauria</taxon>
        <taxon>Archosauria</taxon>
        <taxon>Dinosauria</taxon>
        <taxon>Saurischia</taxon>
        <taxon>Theropoda</taxon>
        <taxon>Coelurosauria</taxon>
        <taxon>Aves</taxon>
        <taxon>Neognathae</taxon>
        <taxon>Neoaves</taxon>
        <taxon>Telluraves</taxon>
        <taxon>Australaves</taxon>
        <taxon>Passeriformes</taxon>
        <taxon>Sylvioidea</taxon>
        <taxon>Zosteropidae</taxon>
        <taxon>Zosterops</taxon>
    </lineage>
</organism>
<dbReference type="InterPro" id="IPR035073">
    <property type="entry name" value="At2g17340_3_helix_bundle"/>
</dbReference>
<dbReference type="Gene3D" id="3.30.420.40">
    <property type="match status" value="1"/>
</dbReference>
<evidence type="ECO:0000259" key="24">
    <source>
        <dbReference type="Pfam" id="PF01937"/>
    </source>
</evidence>
<dbReference type="FunFam" id="1.20.1700.10:FF:000001">
    <property type="entry name" value="Pantothenate kinase 4"/>
    <property type="match status" value="1"/>
</dbReference>
<reference evidence="25" key="1">
    <citation type="submission" date="2025-08" db="UniProtKB">
        <authorList>
            <consortium name="Ensembl"/>
        </authorList>
    </citation>
    <scope>IDENTIFICATION</scope>
</reference>
<keyword evidence="15 23" id="KW-0173">Coenzyme A biosynthesis</keyword>
<evidence type="ECO:0000256" key="17">
    <source>
        <dbReference type="ARBA" id="ARBA00023211"/>
    </source>
</evidence>
<evidence type="ECO:0000256" key="18">
    <source>
        <dbReference type="ARBA" id="ARBA00029312"/>
    </source>
</evidence>
<evidence type="ECO:0000256" key="20">
    <source>
        <dbReference type="ARBA" id="ARBA00029347"/>
    </source>
</evidence>
<keyword evidence="10" id="KW-0479">Metal-binding</keyword>
<dbReference type="Gene3D" id="1.20.1700.10">
    <property type="entry name" value="AF1104-like"/>
    <property type="match status" value="1"/>
</dbReference>
<dbReference type="PANTHER" id="PTHR12280:SF20">
    <property type="entry name" value="4'-PHOSPHOPANTETHEINE PHOSPHATASE"/>
    <property type="match status" value="1"/>
</dbReference>
<keyword evidence="14" id="KW-0007">Acetylation</keyword>
<dbReference type="PANTHER" id="PTHR12280">
    <property type="entry name" value="PANTOTHENATE KINASE"/>
    <property type="match status" value="1"/>
</dbReference>
<dbReference type="SUPFAM" id="SSF53067">
    <property type="entry name" value="Actin-like ATPase domain"/>
    <property type="match status" value="2"/>
</dbReference>
<evidence type="ECO:0000256" key="8">
    <source>
        <dbReference type="ARBA" id="ARBA00022553"/>
    </source>
</evidence>
<evidence type="ECO:0000256" key="22">
    <source>
        <dbReference type="ARBA" id="ARBA00046055"/>
    </source>
</evidence>
<dbReference type="GO" id="GO:0015937">
    <property type="term" value="P:coenzyme A biosynthetic process"/>
    <property type="evidence" value="ECO:0007669"/>
    <property type="project" value="UniProtKB-UniRule"/>
</dbReference>
<dbReference type="PIRSF" id="PIRSF036939">
    <property type="entry name" value="PanK_long"/>
    <property type="match status" value="1"/>
</dbReference>
<dbReference type="GO" id="GO:0046872">
    <property type="term" value="F:metal ion binding"/>
    <property type="evidence" value="ECO:0007669"/>
    <property type="project" value="UniProtKB-KW"/>
</dbReference>
<evidence type="ECO:0000256" key="14">
    <source>
        <dbReference type="ARBA" id="ARBA00022990"/>
    </source>
</evidence>
<comment type="function">
    <text evidence="22">Phosphatase which shows a preference for 4'-phosphopantetheine and its oxidatively damaged forms (sulfonate or S-sulfonate), providing strong indirect evidence that the phosphatase activity pre-empts damage in the coenzyme A (CoA) pathway. Hydrolyzing excess 4'-phosphopantetheine could constitute a directed overflow mechanism to prevent its oxidation to the S-sulfonate, sulfonate, or other forms. Hydrolyzing 4'-phosphopantetheine sulfonate or S-sulfonate would forestall their conversion to inactive forms of CoA and acyl carrier protein. May play a role in the physiological regulation of CoA intracellular levels.</text>
</comment>
<dbReference type="InterPro" id="IPR036075">
    <property type="entry name" value="ARMT-1-like_metal-bd_sf"/>
</dbReference>
<dbReference type="Gene3D" id="1.10.285.20">
    <property type="entry name" value="Uncharacterised protein PF01937, DUF89, domain 2"/>
    <property type="match status" value="1"/>
</dbReference>
<comment type="catalytic activity">
    <reaction evidence="19">
        <text>(R)-4'-phosphopantetheine sulfonate + H2O = (R)-pantetheine sulfonate + phosphate</text>
        <dbReference type="Rhea" id="RHEA:68336"/>
        <dbReference type="ChEBI" id="CHEBI:15377"/>
        <dbReference type="ChEBI" id="CHEBI:43474"/>
        <dbReference type="ChEBI" id="CHEBI:177300"/>
        <dbReference type="ChEBI" id="CHEBI:177301"/>
    </reaction>
    <physiologicalReaction direction="left-to-right" evidence="19">
        <dbReference type="Rhea" id="RHEA:68337"/>
    </physiologicalReaction>
</comment>
<dbReference type="Proteomes" id="UP000694401">
    <property type="component" value="Unassembled WGS sequence"/>
</dbReference>
<evidence type="ECO:0000256" key="23">
    <source>
        <dbReference type="PIRNR" id="PIRNR036939"/>
    </source>
</evidence>
<keyword evidence="16" id="KW-0944">Nitration</keyword>
<keyword evidence="9" id="KW-0533">Nickel</keyword>
<protein>
    <recommendedName>
        <fullName evidence="6">4'-phosphopantetheine phosphatase</fullName>
    </recommendedName>
    <alternativeName>
        <fullName evidence="21">Inactive pantothenic acid kinase 4</fullName>
    </alternativeName>
</protein>
<reference evidence="25" key="2">
    <citation type="submission" date="2025-09" db="UniProtKB">
        <authorList>
            <consortium name="Ensembl"/>
        </authorList>
    </citation>
    <scope>IDENTIFICATION</scope>
</reference>
<comment type="cofactor">
    <cofactor evidence="1">
        <name>Mn(2+)</name>
        <dbReference type="ChEBI" id="CHEBI:29035"/>
    </cofactor>
</comment>
<dbReference type="GO" id="GO:0005829">
    <property type="term" value="C:cytosol"/>
    <property type="evidence" value="ECO:0007669"/>
    <property type="project" value="TreeGrafter"/>
</dbReference>
<evidence type="ECO:0000256" key="7">
    <source>
        <dbReference type="ARBA" id="ARBA00022490"/>
    </source>
</evidence>
<keyword evidence="8" id="KW-0597">Phosphoprotein</keyword>
<comment type="cofactor">
    <cofactor evidence="2">
        <name>Ni(2+)</name>
        <dbReference type="ChEBI" id="CHEBI:49786"/>
    </cofactor>
</comment>
<keyword evidence="17" id="KW-0464">Manganese</keyword>
<dbReference type="Pfam" id="PF01937">
    <property type="entry name" value="ARMT1-like_dom"/>
    <property type="match status" value="1"/>
</dbReference>
<evidence type="ECO:0000256" key="6">
    <source>
        <dbReference type="ARBA" id="ARBA00019490"/>
    </source>
</evidence>
<dbReference type="InterPro" id="IPR002791">
    <property type="entry name" value="ARMT1-like_metal-bd"/>
</dbReference>
<dbReference type="Gene3D" id="3.40.50.10880">
    <property type="entry name" value="Uncharacterised protein PF01937, DUF89, domain 3"/>
    <property type="match status" value="1"/>
</dbReference>
<dbReference type="GO" id="GO:0005634">
    <property type="term" value="C:nucleus"/>
    <property type="evidence" value="ECO:0007669"/>
    <property type="project" value="TreeGrafter"/>
</dbReference>
<evidence type="ECO:0000256" key="2">
    <source>
        <dbReference type="ARBA" id="ARBA00001967"/>
    </source>
</evidence>
<evidence type="ECO:0000256" key="15">
    <source>
        <dbReference type="ARBA" id="ARBA00022993"/>
    </source>
</evidence>